<dbReference type="AlphaFoldDB" id="A0A060BNU8"/>
<dbReference type="InterPro" id="IPR008979">
    <property type="entry name" value="Galactose-bd-like_sf"/>
</dbReference>
<protein>
    <submittedName>
        <fullName evidence="2">CAZy families GH106 protein</fullName>
    </submittedName>
</protein>
<evidence type="ECO:0000313" key="2">
    <source>
        <dbReference type="EMBL" id="AIA85948.1"/>
    </source>
</evidence>
<proteinExistence type="predicted"/>
<feature type="region of interest" description="Disordered" evidence="1">
    <location>
        <begin position="62"/>
        <end position="99"/>
    </location>
</feature>
<dbReference type="SUPFAM" id="SSF49785">
    <property type="entry name" value="Galactose-binding domain-like"/>
    <property type="match status" value="1"/>
</dbReference>
<evidence type="ECO:0000256" key="1">
    <source>
        <dbReference type="SAM" id="MobiDB-lite"/>
    </source>
</evidence>
<dbReference type="EMBL" id="KF118686">
    <property type="protein sequence ID" value="AIA85948.1"/>
    <property type="molecule type" value="Genomic_DNA"/>
</dbReference>
<accession>A0A060BNU8</accession>
<reference evidence="2" key="1">
    <citation type="journal article" date="2013" name="Environ. Microbiol.">
        <title>Seasonally variable intestinal metagenomes of the red palm weevil (Rhynchophorus ferrugineus).</title>
        <authorList>
            <person name="Jia S."/>
            <person name="Zhang X."/>
            <person name="Zhang G."/>
            <person name="Yin A."/>
            <person name="Zhang S."/>
            <person name="Li F."/>
            <person name="Wang L."/>
            <person name="Zhao D."/>
            <person name="Yun Q."/>
            <person name="Tala"/>
            <person name="Wang J."/>
            <person name="Sun G."/>
            <person name="Baabdullah M."/>
            <person name="Yu X."/>
            <person name="Hu S."/>
            <person name="Al-Mssallem I.S."/>
            <person name="Yu J."/>
        </authorList>
    </citation>
    <scope>NUCLEOTIDE SEQUENCE</scope>
</reference>
<organism evidence="2">
    <name type="scientific">uncultured Pedobacter sp</name>
    <dbReference type="NCBI Taxonomy" id="246139"/>
    <lineage>
        <taxon>Bacteria</taxon>
        <taxon>Pseudomonadati</taxon>
        <taxon>Bacteroidota</taxon>
        <taxon>Sphingobacteriia</taxon>
        <taxon>Sphingobacteriales</taxon>
        <taxon>Sphingobacteriaceae</taxon>
        <taxon>Pedobacter</taxon>
        <taxon>environmental samples</taxon>
    </lineage>
</organism>
<sequence length="99" mass="11299">NLGKVWGVADVKVNGSNCGVTWYGNRLYDISDKLKMGQNDIEIQVVTTMGNYMQTMKDNKLAQRWTNSSSKPQPKQSMACRGRLPSMKSKQPIYRNRKK</sequence>
<name>A0A060BNU8_9SPHI</name>
<feature type="non-terminal residue" evidence="2">
    <location>
        <position position="1"/>
    </location>
</feature>
<dbReference type="Gene3D" id="2.60.120.260">
    <property type="entry name" value="Galactose-binding domain-like"/>
    <property type="match status" value="1"/>
</dbReference>
<feature type="compositionally biased region" description="Polar residues" evidence="1">
    <location>
        <begin position="64"/>
        <end position="76"/>
    </location>
</feature>